<keyword evidence="3" id="KW-1185">Reference proteome</keyword>
<evidence type="ECO:0000256" key="1">
    <source>
        <dbReference type="SAM" id="MobiDB-lite"/>
    </source>
</evidence>
<accession>A0AAV3R3H2</accession>
<organism evidence="2 3">
    <name type="scientific">Lithospermum erythrorhizon</name>
    <name type="common">Purple gromwell</name>
    <name type="synonym">Lithospermum officinale var. erythrorhizon</name>
    <dbReference type="NCBI Taxonomy" id="34254"/>
    <lineage>
        <taxon>Eukaryota</taxon>
        <taxon>Viridiplantae</taxon>
        <taxon>Streptophyta</taxon>
        <taxon>Embryophyta</taxon>
        <taxon>Tracheophyta</taxon>
        <taxon>Spermatophyta</taxon>
        <taxon>Magnoliopsida</taxon>
        <taxon>eudicotyledons</taxon>
        <taxon>Gunneridae</taxon>
        <taxon>Pentapetalae</taxon>
        <taxon>asterids</taxon>
        <taxon>lamiids</taxon>
        <taxon>Boraginales</taxon>
        <taxon>Boraginaceae</taxon>
        <taxon>Boraginoideae</taxon>
        <taxon>Lithospermeae</taxon>
        <taxon>Lithospermum</taxon>
    </lineage>
</organism>
<evidence type="ECO:0000313" key="2">
    <source>
        <dbReference type="EMBL" id="GAA0170992.1"/>
    </source>
</evidence>
<feature type="region of interest" description="Disordered" evidence="1">
    <location>
        <begin position="49"/>
        <end position="73"/>
    </location>
</feature>
<evidence type="ECO:0000313" key="3">
    <source>
        <dbReference type="Proteomes" id="UP001454036"/>
    </source>
</evidence>
<dbReference type="Proteomes" id="UP001454036">
    <property type="component" value="Unassembled WGS sequence"/>
</dbReference>
<proteinExistence type="predicted"/>
<protein>
    <submittedName>
        <fullName evidence="2">Uncharacterized protein</fullName>
    </submittedName>
</protein>
<dbReference type="AlphaFoldDB" id="A0AAV3R3H2"/>
<dbReference type="EMBL" id="BAABME010007480">
    <property type="protein sequence ID" value="GAA0170992.1"/>
    <property type="molecule type" value="Genomic_DNA"/>
</dbReference>
<sequence>MVVSHIMRKWNLIYMASGEKGMPLAFMGKLTVNKMGFMIKDGVLVPKPPRVGKKRPCQSGVEPGRPSAGGGTFGGATTATVEGGTKGVIDPAHGVLNDMRLSVYTDMIFPLVQVAPLVFRLRHNLQIFVSIR</sequence>
<reference evidence="2 3" key="1">
    <citation type="submission" date="2024-01" db="EMBL/GenBank/DDBJ databases">
        <title>The complete chloroplast genome sequence of Lithospermum erythrorhizon: insights into the phylogenetic relationship among Boraginaceae species and the maternal lineages of purple gromwells.</title>
        <authorList>
            <person name="Okada T."/>
            <person name="Watanabe K."/>
        </authorList>
    </citation>
    <scope>NUCLEOTIDE SEQUENCE [LARGE SCALE GENOMIC DNA]</scope>
</reference>
<comment type="caution">
    <text evidence="2">The sequence shown here is derived from an EMBL/GenBank/DDBJ whole genome shotgun (WGS) entry which is preliminary data.</text>
</comment>
<name>A0AAV3R3H2_LITER</name>
<gene>
    <name evidence="2" type="ORF">LIER_25135</name>
</gene>